<accession>A0A919IRJ6</accession>
<dbReference type="SUPFAM" id="SSF55781">
    <property type="entry name" value="GAF domain-like"/>
    <property type="match status" value="1"/>
</dbReference>
<dbReference type="GO" id="GO:0000155">
    <property type="term" value="F:phosphorelay sensor kinase activity"/>
    <property type="evidence" value="ECO:0007669"/>
    <property type="project" value="InterPro"/>
</dbReference>
<keyword evidence="6" id="KW-0418">Kinase</keyword>
<comment type="catalytic activity">
    <reaction evidence="1">
        <text>ATP + protein L-histidine = ADP + protein N-phospho-L-histidine.</text>
        <dbReference type="EC" id="2.7.13.3"/>
    </reaction>
</comment>
<feature type="domain" description="PAC" evidence="9">
    <location>
        <begin position="2"/>
        <end position="54"/>
    </location>
</feature>
<dbReference type="InterPro" id="IPR003018">
    <property type="entry name" value="GAF"/>
</dbReference>
<dbReference type="InterPro" id="IPR003661">
    <property type="entry name" value="HisK_dim/P_dom"/>
</dbReference>
<evidence type="ECO:0000256" key="1">
    <source>
        <dbReference type="ARBA" id="ARBA00000085"/>
    </source>
</evidence>
<gene>
    <name evidence="10" type="ORF">Acy02nite_70330</name>
</gene>
<dbReference type="PANTHER" id="PTHR43547">
    <property type="entry name" value="TWO-COMPONENT HISTIDINE KINASE"/>
    <property type="match status" value="1"/>
</dbReference>
<evidence type="ECO:0000256" key="2">
    <source>
        <dbReference type="ARBA" id="ARBA00004236"/>
    </source>
</evidence>
<dbReference type="InterPro" id="IPR004358">
    <property type="entry name" value="Sig_transdc_His_kin-like_C"/>
</dbReference>
<comment type="caution">
    <text evidence="10">The sequence shown here is derived from an EMBL/GenBank/DDBJ whole genome shotgun (WGS) entry which is preliminary data.</text>
</comment>
<keyword evidence="5" id="KW-0808">Transferase</keyword>
<evidence type="ECO:0000313" key="11">
    <source>
        <dbReference type="Proteomes" id="UP000619479"/>
    </source>
</evidence>
<dbReference type="InterPro" id="IPR036890">
    <property type="entry name" value="HATPase_C_sf"/>
</dbReference>
<feature type="domain" description="Histidine kinase" evidence="8">
    <location>
        <begin position="235"/>
        <end position="453"/>
    </location>
</feature>
<dbReference type="PROSITE" id="PS50109">
    <property type="entry name" value="HIS_KIN"/>
    <property type="match status" value="1"/>
</dbReference>
<evidence type="ECO:0000256" key="5">
    <source>
        <dbReference type="ARBA" id="ARBA00022679"/>
    </source>
</evidence>
<dbReference type="SMART" id="SM00388">
    <property type="entry name" value="HisKA"/>
    <property type="match status" value="1"/>
</dbReference>
<dbReference type="Proteomes" id="UP000619479">
    <property type="component" value="Unassembled WGS sequence"/>
</dbReference>
<protein>
    <recommendedName>
        <fullName evidence="3">histidine kinase</fullName>
        <ecNumber evidence="3">2.7.13.3</ecNumber>
    </recommendedName>
</protein>
<dbReference type="EMBL" id="BOMH01000058">
    <property type="protein sequence ID" value="GID69152.1"/>
    <property type="molecule type" value="Genomic_DNA"/>
</dbReference>
<evidence type="ECO:0000256" key="3">
    <source>
        <dbReference type="ARBA" id="ARBA00012438"/>
    </source>
</evidence>
<keyword evidence="4" id="KW-0597">Phosphoprotein</keyword>
<dbReference type="SMART" id="SM00387">
    <property type="entry name" value="HATPase_c"/>
    <property type="match status" value="1"/>
</dbReference>
<dbReference type="InterPro" id="IPR000700">
    <property type="entry name" value="PAS-assoc_C"/>
</dbReference>
<comment type="subcellular location">
    <subcellularLocation>
        <location evidence="2">Cell membrane</location>
    </subcellularLocation>
</comment>
<dbReference type="RefSeq" id="WP_203750953.1">
    <property type="nucleotide sequence ID" value="NZ_BAAAUC010000036.1"/>
</dbReference>
<proteinExistence type="predicted"/>
<dbReference type="SUPFAM" id="SSF55874">
    <property type="entry name" value="ATPase domain of HSP90 chaperone/DNA topoisomerase II/histidine kinase"/>
    <property type="match status" value="1"/>
</dbReference>
<dbReference type="Gene3D" id="3.30.450.40">
    <property type="match status" value="1"/>
</dbReference>
<evidence type="ECO:0000313" key="10">
    <source>
        <dbReference type="EMBL" id="GID69152.1"/>
    </source>
</evidence>
<dbReference type="PRINTS" id="PR00344">
    <property type="entry name" value="BCTRLSENSOR"/>
</dbReference>
<dbReference type="CDD" id="cd00075">
    <property type="entry name" value="HATPase"/>
    <property type="match status" value="1"/>
</dbReference>
<dbReference type="AlphaFoldDB" id="A0A919IRJ6"/>
<dbReference type="FunFam" id="1.10.287.130:FF:000001">
    <property type="entry name" value="Two-component sensor histidine kinase"/>
    <property type="match status" value="1"/>
</dbReference>
<dbReference type="InterPro" id="IPR029016">
    <property type="entry name" value="GAF-like_dom_sf"/>
</dbReference>
<evidence type="ECO:0000256" key="4">
    <source>
        <dbReference type="ARBA" id="ARBA00022553"/>
    </source>
</evidence>
<dbReference type="GO" id="GO:0005886">
    <property type="term" value="C:plasma membrane"/>
    <property type="evidence" value="ECO:0007669"/>
    <property type="project" value="UniProtKB-SubCell"/>
</dbReference>
<keyword evidence="11" id="KW-1185">Reference proteome</keyword>
<organism evidence="10 11">
    <name type="scientific">Actinoplanes cyaneus</name>
    <dbReference type="NCBI Taxonomy" id="52696"/>
    <lineage>
        <taxon>Bacteria</taxon>
        <taxon>Bacillati</taxon>
        <taxon>Actinomycetota</taxon>
        <taxon>Actinomycetes</taxon>
        <taxon>Micromonosporales</taxon>
        <taxon>Micromonosporaceae</taxon>
        <taxon>Actinoplanes</taxon>
    </lineage>
</organism>
<keyword evidence="7" id="KW-0902">Two-component regulatory system</keyword>
<dbReference type="InterPro" id="IPR003594">
    <property type="entry name" value="HATPase_dom"/>
</dbReference>
<dbReference type="SMART" id="SM00065">
    <property type="entry name" value="GAF"/>
    <property type="match status" value="1"/>
</dbReference>
<dbReference type="EC" id="2.7.13.3" evidence="3"/>
<dbReference type="Gene3D" id="3.30.565.10">
    <property type="entry name" value="Histidine kinase-like ATPase, C-terminal domain"/>
    <property type="match status" value="1"/>
</dbReference>
<sequence length="458" mass="48342">MRDADVLVRTSDGPDRILLVHAQPITTGDGKQLGAVAALHDVTAARRAEGFRACEQQVVKILAAAATVRDAAAAVLRTVSEALGWPHAELWIVDPLTGTLRPAGHWSATAGQCGTLHSDPVVKGAGVIGTVWATGQPLWLPDITGTTDPAAERYLAEAQACTQIGFHTALAVPIRDGGTVLGVLACYSGSHEHDQDLLTVLLSGVAAQFGVFVALRRAADLAEQLGRTRNDFLTLVGHELRTPLTSITGYATVLADDPAISPDEARHMLQVIARNAGRLRAVVDDLLDLSGLEAGHLPLTVVEHDLADIVAAAVTTAKPAAEAGGVRLHTRLPKRLALHGDPARLRQVVGNLLSNAITYSPDGGDVRIRLTAHPDIAELRITDSGIGIPAGEQHRLVDRFFRASNVAHHGFPGAGLGLALVHTITTLHHGEISFDANPHQPGTTVLLRLPRHSLAPQH</sequence>
<dbReference type="SUPFAM" id="SSF47384">
    <property type="entry name" value="Homodimeric domain of signal transducing histidine kinase"/>
    <property type="match status" value="1"/>
</dbReference>
<dbReference type="PROSITE" id="PS50113">
    <property type="entry name" value="PAC"/>
    <property type="match status" value="1"/>
</dbReference>
<dbReference type="InterPro" id="IPR005467">
    <property type="entry name" value="His_kinase_dom"/>
</dbReference>
<dbReference type="Pfam" id="PF01590">
    <property type="entry name" value="GAF"/>
    <property type="match status" value="1"/>
</dbReference>
<dbReference type="PANTHER" id="PTHR43547:SF2">
    <property type="entry name" value="HYBRID SIGNAL TRANSDUCTION HISTIDINE KINASE C"/>
    <property type="match status" value="1"/>
</dbReference>
<dbReference type="Pfam" id="PF02518">
    <property type="entry name" value="HATPase_c"/>
    <property type="match status" value="1"/>
</dbReference>
<name>A0A919IRJ6_9ACTN</name>
<dbReference type="InterPro" id="IPR036097">
    <property type="entry name" value="HisK_dim/P_sf"/>
</dbReference>
<evidence type="ECO:0000259" key="9">
    <source>
        <dbReference type="PROSITE" id="PS50113"/>
    </source>
</evidence>
<reference evidence="10" key="1">
    <citation type="submission" date="2021-01" db="EMBL/GenBank/DDBJ databases">
        <title>Whole genome shotgun sequence of Actinoplanes cyaneus NBRC 14990.</title>
        <authorList>
            <person name="Komaki H."/>
            <person name="Tamura T."/>
        </authorList>
    </citation>
    <scope>NUCLEOTIDE SEQUENCE</scope>
    <source>
        <strain evidence="10">NBRC 14990</strain>
    </source>
</reference>
<dbReference type="Gene3D" id="1.10.287.130">
    <property type="match status" value="1"/>
</dbReference>
<evidence type="ECO:0000256" key="7">
    <source>
        <dbReference type="ARBA" id="ARBA00023012"/>
    </source>
</evidence>
<dbReference type="CDD" id="cd00082">
    <property type="entry name" value="HisKA"/>
    <property type="match status" value="1"/>
</dbReference>
<dbReference type="Pfam" id="PF00512">
    <property type="entry name" value="HisKA"/>
    <property type="match status" value="1"/>
</dbReference>
<evidence type="ECO:0000259" key="8">
    <source>
        <dbReference type="PROSITE" id="PS50109"/>
    </source>
</evidence>
<evidence type="ECO:0000256" key="6">
    <source>
        <dbReference type="ARBA" id="ARBA00022777"/>
    </source>
</evidence>